<dbReference type="AlphaFoldDB" id="A0AAW1PZM8"/>
<dbReference type="InterPro" id="IPR003954">
    <property type="entry name" value="RRM_euk-type"/>
</dbReference>
<dbReference type="SMART" id="SM00360">
    <property type="entry name" value="RRM"/>
    <property type="match status" value="3"/>
</dbReference>
<dbReference type="InterPro" id="IPR012677">
    <property type="entry name" value="Nucleotide-bd_a/b_plait_sf"/>
</dbReference>
<feature type="domain" description="RRM" evidence="3">
    <location>
        <begin position="15"/>
        <end position="93"/>
    </location>
</feature>
<organism evidence="4 5">
    <name type="scientific">Symbiochloris irregularis</name>
    <dbReference type="NCBI Taxonomy" id="706552"/>
    <lineage>
        <taxon>Eukaryota</taxon>
        <taxon>Viridiplantae</taxon>
        <taxon>Chlorophyta</taxon>
        <taxon>core chlorophytes</taxon>
        <taxon>Trebouxiophyceae</taxon>
        <taxon>Trebouxiales</taxon>
        <taxon>Trebouxiaceae</taxon>
        <taxon>Symbiochloris</taxon>
    </lineage>
</organism>
<dbReference type="PANTHER" id="PTHR47640">
    <property type="entry name" value="TRNA SELENOCYSTEINE 1-ASSOCIATED PROTEIN 1-RELATED-RELATED"/>
    <property type="match status" value="1"/>
</dbReference>
<dbReference type="InterPro" id="IPR035979">
    <property type="entry name" value="RBD_domain_sf"/>
</dbReference>
<accession>A0AAW1PZM8</accession>
<protein>
    <recommendedName>
        <fullName evidence="3">RRM domain-containing protein</fullName>
    </recommendedName>
</protein>
<reference evidence="4 5" key="1">
    <citation type="journal article" date="2024" name="Nat. Commun.">
        <title>Phylogenomics reveals the evolutionary origins of lichenization in chlorophyte algae.</title>
        <authorList>
            <person name="Puginier C."/>
            <person name="Libourel C."/>
            <person name="Otte J."/>
            <person name="Skaloud P."/>
            <person name="Haon M."/>
            <person name="Grisel S."/>
            <person name="Petersen M."/>
            <person name="Berrin J.G."/>
            <person name="Delaux P.M."/>
            <person name="Dal Grande F."/>
            <person name="Keller J."/>
        </authorList>
    </citation>
    <scope>NUCLEOTIDE SEQUENCE [LARGE SCALE GENOMIC DNA]</scope>
    <source>
        <strain evidence="4 5">SAG 2036</strain>
    </source>
</reference>
<dbReference type="InterPro" id="IPR050825">
    <property type="entry name" value="RBM42_RBP45_47-like"/>
</dbReference>
<dbReference type="PANTHER" id="PTHR47640:SF5">
    <property type="entry name" value="RRM DOMAIN-CONTAINING PROTEIN"/>
    <property type="match status" value="1"/>
</dbReference>
<comment type="caution">
    <text evidence="4">The sequence shown here is derived from an EMBL/GenBank/DDBJ whole genome shotgun (WGS) entry which is preliminary data.</text>
</comment>
<evidence type="ECO:0000313" key="5">
    <source>
        <dbReference type="Proteomes" id="UP001465755"/>
    </source>
</evidence>
<dbReference type="SMART" id="SM00361">
    <property type="entry name" value="RRM_1"/>
    <property type="match status" value="3"/>
</dbReference>
<dbReference type="Gene3D" id="3.30.70.330">
    <property type="match status" value="3"/>
</dbReference>
<evidence type="ECO:0000313" key="4">
    <source>
        <dbReference type="EMBL" id="KAK9813604.1"/>
    </source>
</evidence>
<dbReference type="EMBL" id="JALJOQ010000004">
    <property type="protein sequence ID" value="KAK9813604.1"/>
    <property type="molecule type" value="Genomic_DNA"/>
</dbReference>
<dbReference type="PROSITE" id="PS50102">
    <property type="entry name" value="RRM"/>
    <property type="match status" value="3"/>
</dbReference>
<evidence type="ECO:0000256" key="1">
    <source>
        <dbReference type="ARBA" id="ARBA00022884"/>
    </source>
</evidence>
<feature type="domain" description="RRM" evidence="3">
    <location>
        <begin position="104"/>
        <end position="182"/>
    </location>
</feature>
<dbReference type="GO" id="GO:0003729">
    <property type="term" value="F:mRNA binding"/>
    <property type="evidence" value="ECO:0007669"/>
    <property type="project" value="InterPro"/>
</dbReference>
<evidence type="ECO:0000256" key="2">
    <source>
        <dbReference type="PROSITE-ProRule" id="PRU00176"/>
    </source>
</evidence>
<dbReference type="Proteomes" id="UP001465755">
    <property type="component" value="Unassembled WGS sequence"/>
</dbReference>
<dbReference type="SUPFAM" id="SSF54928">
    <property type="entry name" value="RNA-binding domain, RBD"/>
    <property type="match status" value="2"/>
</dbReference>
<proteinExistence type="predicted"/>
<evidence type="ECO:0000259" key="3">
    <source>
        <dbReference type="PROSITE" id="PS50102"/>
    </source>
</evidence>
<dbReference type="Pfam" id="PF00076">
    <property type="entry name" value="RRM_1"/>
    <property type="match status" value="3"/>
</dbReference>
<name>A0AAW1PZM8_9CHLO</name>
<sequence>MDYPSRAAFDPSSCKSLYVGNLHPYVNEAMLQEIFATLGPVAEVKVIKDKVTGMSAGYGFIKFLDHRAADLALQSINGRVLYGQEVRVNWAFQKDQREDTATHSHVFVGDLSSEVTDRLLFEAFQPTGGCSDARVMWDHSTGRSKGYGFVSFRSREEAENAIQAVNGSFIGHRRVRCGWAQHKADANASDITSVDRSDPSNANVYVGNIAPEVSDAELRRHFQQFGNILEVKSYRKGSYGFVQFEQHVEAVHAIVGMNGQVVGGKPLKCSWGRHQTSRGPGGIAGPGAGQVSHSQVMMQLANMSLLGGPQPGLLNPHHPFNNMMQVPQAPLAHSQAGQLSQHNQLSHMMGPGSAALGNIGYAPLGYASMGLGHGQQLGPGLQHQP</sequence>
<keyword evidence="1 2" id="KW-0694">RNA-binding</keyword>
<dbReference type="InterPro" id="IPR000504">
    <property type="entry name" value="RRM_dom"/>
</dbReference>
<keyword evidence="5" id="KW-1185">Reference proteome</keyword>
<feature type="domain" description="RRM" evidence="3">
    <location>
        <begin position="202"/>
        <end position="274"/>
    </location>
</feature>
<gene>
    <name evidence="4" type="ORF">WJX73_010245</name>
</gene>